<evidence type="ECO:0000256" key="1">
    <source>
        <dbReference type="SAM" id="MobiDB-lite"/>
    </source>
</evidence>
<organism evidence="2 3">
    <name type="scientific">Opisthorchis viverrini</name>
    <name type="common">Southeast Asian liver fluke</name>
    <dbReference type="NCBI Taxonomy" id="6198"/>
    <lineage>
        <taxon>Eukaryota</taxon>
        <taxon>Metazoa</taxon>
        <taxon>Spiralia</taxon>
        <taxon>Lophotrochozoa</taxon>
        <taxon>Platyhelminthes</taxon>
        <taxon>Trematoda</taxon>
        <taxon>Digenea</taxon>
        <taxon>Opisthorchiida</taxon>
        <taxon>Opisthorchiata</taxon>
        <taxon>Opisthorchiidae</taxon>
        <taxon>Opisthorchis</taxon>
    </lineage>
</organism>
<dbReference type="RefSeq" id="XP_009162004.1">
    <property type="nucleotide sequence ID" value="XM_009163740.1"/>
</dbReference>
<dbReference type="KEGG" id="ovi:T265_00083"/>
<evidence type="ECO:0000313" key="3">
    <source>
        <dbReference type="Proteomes" id="UP000054324"/>
    </source>
</evidence>
<feature type="region of interest" description="Disordered" evidence="1">
    <location>
        <begin position="1"/>
        <end position="31"/>
    </location>
</feature>
<gene>
    <name evidence="2" type="ORF">T265_00083</name>
</gene>
<protein>
    <submittedName>
        <fullName evidence="2">Uncharacterized protein</fullName>
    </submittedName>
</protein>
<accession>A0A075ADI2</accession>
<proteinExistence type="predicted"/>
<reference evidence="2 3" key="1">
    <citation type="submission" date="2013-11" db="EMBL/GenBank/DDBJ databases">
        <title>Opisthorchis viverrini - life in the bile duct.</title>
        <authorList>
            <person name="Young N.D."/>
            <person name="Nagarajan N."/>
            <person name="Lin S.J."/>
            <person name="Korhonen P.K."/>
            <person name="Jex A.R."/>
            <person name="Hall R.S."/>
            <person name="Safavi-Hemami H."/>
            <person name="Kaewkong W."/>
            <person name="Bertrand D."/>
            <person name="Gao S."/>
            <person name="Seet Q."/>
            <person name="Wongkham S."/>
            <person name="Teh B.T."/>
            <person name="Wongkham C."/>
            <person name="Intapan P.M."/>
            <person name="Maleewong W."/>
            <person name="Yang X."/>
            <person name="Hu M."/>
            <person name="Wang Z."/>
            <person name="Hofmann A."/>
            <person name="Sternberg P.W."/>
            <person name="Tan P."/>
            <person name="Wang J."/>
            <person name="Gasser R.B."/>
        </authorList>
    </citation>
    <scope>NUCLEOTIDE SEQUENCE [LARGE SCALE GENOMIC DNA]</scope>
</reference>
<feature type="compositionally biased region" description="Polar residues" evidence="1">
    <location>
        <begin position="165"/>
        <end position="182"/>
    </location>
</feature>
<feature type="region of interest" description="Disordered" evidence="1">
    <location>
        <begin position="160"/>
        <end position="182"/>
    </location>
</feature>
<evidence type="ECO:0000313" key="2">
    <source>
        <dbReference type="EMBL" id="KER34225.1"/>
    </source>
</evidence>
<dbReference type="OrthoDB" id="775260at2759"/>
<dbReference type="AlphaFoldDB" id="A0A075ADI2"/>
<sequence>MARWLEREFTGRKVRGSSPTAATRPPLPRIGQTDSISALVLPSGDMTGRHQKRATAEQFFRCASATEILGNLTCCTSRVLTNSKNFANIKVRCFCDLDRNMTLWGTSYSKAITKYQTFGCSQNHHIFISLPCHQKEELGQGYSQVAQAWTGEVDMRCSRSKHEPSGQQIPGLTIGQSCSPKT</sequence>
<dbReference type="EMBL" id="KL596619">
    <property type="protein sequence ID" value="KER34225.1"/>
    <property type="molecule type" value="Genomic_DNA"/>
</dbReference>
<dbReference type="GeneID" id="20314271"/>
<dbReference type="CTD" id="20314271"/>
<name>A0A075ADI2_OPIVI</name>
<dbReference type="Proteomes" id="UP000054324">
    <property type="component" value="Unassembled WGS sequence"/>
</dbReference>
<keyword evidence="3" id="KW-1185">Reference proteome</keyword>
<feature type="compositionally biased region" description="Basic and acidic residues" evidence="1">
    <location>
        <begin position="1"/>
        <end position="11"/>
    </location>
</feature>